<name>A0AAD8MQR3_9APIA</name>
<feature type="domain" description="F-box" evidence="1">
    <location>
        <begin position="15"/>
        <end position="62"/>
    </location>
</feature>
<keyword evidence="3" id="KW-1185">Reference proteome</keyword>
<gene>
    <name evidence="2" type="ORF">POM88_019726</name>
</gene>
<proteinExistence type="predicted"/>
<dbReference type="InterPro" id="IPR032675">
    <property type="entry name" value="LRR_dom_sf"/>
</dbReference>
<dbReference type="EMBL" id="JAUIZM010000005">
    <property type="protein sequence ID" value="KAK1381991.1"/>
    <property type="molecule type" value="Genomic_DNA"/>
</dbReference>
<dbReference type="SUPFAM" id="SSF81383">
    <property type="entry name" value="F-box domain"/>
    <property type="match status" value="1"/>
</dbReference>
<dbReference type="Gene3D" id="3.80.10.10">
    <property type="entry name" value="Ribonuclease Inhibitor"/>
    <property type="match status" value="1"/>
</dbReference>
<dbReference type="Proteomes" id="UP001237642">
    <property type="component" value="Unassembled WGS sequence"/>
</dbReference>
<dbReference type="InterPro" id="IPR001810">
    <property type="entry name" value="F-box_dom"/>
</dbReference>
<protein>
    <submittedName>
        <fullName evidence="2">F-box protein SKIP19</fullName>
    </submittedName>
</protein>
<reference evidence="2" key="1">
    <citation type="submission" date="2023-02" db="EMBL/GenBank/DDBJ databases">
        <title>Genome of toxic invasive species Heracleum sosnowskyi carries increased number of genes despite the absence of recent whole-genome duplications.</title>
        <authorList>
            <person name="Schelkunov M."/>
            <person name="Shtratnikova V."/>
            <person name="Makarenko M."/>
            <person name="Klepikova A."/>
            <person name="Omelchenko D."/>
            <person name="Novikova G."/>
            <person name="Obukhova E."/>
            <person name="Bogdanov V."/>
            <person name="Penin A."/>
            <person name="Logacheva M."/>
        </authorList>
    </citation>
    <scope>NUCLEOTIDE SEQUENCE</scope>
    <source>
        <strain evidence="2">Hsosn_3</strain>
        <tissue evidence="2">Leaf</tissue>
    </source>
</reference>
<dbReference type="Pfam" id="PF13516">
    <property type="entry name" value="LRR_6"/>
    <property type="match status" value="3"/>
</dbReference>
<reference evidence="2" key="2">
    <citation type="submission" date="2023-05" db="EMBL/GenBank/DDBJ databases">
        <authorList>
            <person name="Schelkunov M.I."/>
        </authorList>
    </citation>
    <scope>NUCLEOTIDE SEQUENCE</scope>
    <source>
        <strain evidence="2">Hsosn_3</strain>
        <tissue evidence="2">Leaf</tissue>
    </source>
</reference>
<dbReference type="PANTHER" id="PTHR38926">
    <property type="entry name" value="F-BOX DOMAIN CONTAINING PROTEIN, EXPRESSED"/>
    <property type="match status" value="1"/>
</dbReference>
<evidence type="ECO:0000313" key="2">
    <source>
        <dbReference type="EMBL" id="KAK1381991.1"/>
    </source>
</evidence>
<dbReference type="PROSITE" id="PS50181">
    <property type="entry name" value="FBOX"/>
    <property type="match status" value="1"/>
</dbReference>
<dbReference type="InterPro" id="IPR001611">
    <property type="entry name" value="Leu-rich_rpt"/>
</dbReference>
<evidence type="ECO:0000259" key="1">
    <source>
        <dbReference type="PROSITE" id="PS50181"/>
    </source>
</evidence>
<evidence type="ECO:0000313" key="3">
    <source>
        <dbReference type="Proteomes" id="UP001237642"/>
    </source>
</evidence>
<sequence>MPPNSNRVRPAATVRRNWLELPSELTESILKRLSAFDVYENARKVCRTWRHICSQPSMWRVVNLMHPGDPYEINYDAENIYRKAVDMSSGELVEFRMNHFANDELLEYVADRSSRLRCLHLECCSQITNEGLSEMLRKLPLLEELHLYRIRISKQTIEVAGRCCLQLKTFKLNYKGHRKLHIGCDENAMAIAENMPGIRHLQLFGNRITKDGLLAILENCPHLESLDIRHCYKAANLGPDLERRLSQQMKYLKLPHDSTKDSEFKAEIYELDSSDEDDNSGQSDSDIDIYDYDYGYMLNLMPRIIM</sequence>
<comment type="caution">
    <text evidence="2">The sequence shown here is derived from an EMBL/GenBank/DDBJ whole genome shotgun (WGS) entry which is preliminary data.</text>
</comment>
<dbReference type="CDD" id="cd22164">
    <property type="entry name" value="F-box_AtSKIP19-like"/>
    <property type="match status" value="1"/>
</dbReference>
<dbReference type="SUPFAM" id="SSF52047">
    <property type="entry name" value="RNI-like"/>
    <property type="match status" value="1"/>
</dbReference>
<dbReference type="Pfam" id="PF00646">
    <property type="entry name" value="F-box"/>
    <property type="match status" value="1"/>
</dbReference>
<accession>A0AAD8MQR3</accession>
<dbReference type="AlphaFoldDB" id="A0AAD8MQR3"/>
<organism evidence="2 3">
    <name type="scientific">Heracleum sosnowskyi</name>
    <dbReference type="NCBI Taxonomy" id="360622"/>
    <lineage>
        <taxon>Eukaryota</taxon>
        <taxon>Viridiplantae</taxon>
        <taxon>Streptophyta</taxon>
        <taxon>Embryophyta</taxon>
        <taxon>Tracheophyta</taxon>
        <taxon>Spermatophyta</taxon>
        <taxon>Magnoliopsida</taxon>
        <taxon>eudicotyledons</taxon>
        <taxon>Gunneridae</taxon>
        <taxon>Pentapetalae</taxon>
        <taxon>asterids</taxon>
        <taxon>campanulids</taxon>
        <taxon>Apiales</taxon>
        <taxon>Apiaceae</taxon>
        <taxon>Apioideae</taxon>
        <taxon>apioid superclade</taxon>
        <taxon>Tordylieae</taxon>
        <taxon>Tordyliinae</taxon>
        <taxon>Heracleum</taxon>
    </lineage>
</organism>
<dbReference type="Gene3D" id="1.20.1280.50">
    <property type="match status" value="1"/>
</dbReference>
<dbReference type="PANTHER" id="PTHR38926:SF2">
    <property type="entry name" value="F-BOX_LRR-REPEAT PROTEIN 21-RELATED"/>
    <property type="match status" value="1"/>
</dbReference>
<dbReference type="InterPro" id="IPR036047">
    <property type="entry name" value="F-box-like_dom_sf"/>
</dbReference>